<feature type="transmembrane region" description="Helical" evidence="1">
    <location>
        <begin position="12"/>
        <end position="39"/>
    </location>
</feature>
<proteinExistence type="predicted"/>
<name>D2R9H4_PIRSD</name>
<keyword evidence="1" id="KW-0812">Transmembrane</keyword>
<gene>
    <name evidence="2" type="ordered locus">Psta_3060</name>
</gene>
<dbReference type="EMBL" id="CP001848">
    <property type="protein sequence ID" value="ADB17724.1"/>
    <property type="molecule type" value="Genomic_DNA"/>
</dbReference>
<organism evidence="2 3">
    <name type="scientific">Pirellula staleyi (strain ATCC 27377 / DSM 6068 / ICPB 4128)</name>
    <name type="common">Pirella staleyi</name>
    <dbReference type="NCBI Taxonomy" id="530564"/>
    <lineage>
        <taxon>Bacteria</taxon>
        <taxon>Pseudomonadati</taxon>
        <taxon>Planctomycetota</taxon>
        <taxon>Planctomycetia</taxon>
        <taxon>Pirellulales</taxon>
        <taxon>Pirellulaceae</taxon>
        <taxon>Pirellula</taxon>
    </lineage>
</organism>
<evidence type="ECO:0000313" key="3">
    <source>
        <dbReference type="Proteomes" id="UP000001887"/>
    </source>
</evidence>
<evidence type="ECO:0000256" key="1">
    <source>
        <dbReference type="SAM" id="Phobius"/>
    </source>
</evidence>
<dbReference type="AlphaFoldDB" id="D2R9H4"/>
<evidence type="ECO:0000313" key="2">
    <source>
        <dbReference type="EMBL" id="ADB17724.1"/>
    </source>
</evidence>
<feature type="transmembrane region" description="Helical" evidence="1">
    <location>
        <begin position="51"/>
        <end position="74"/>
    </location>
</feature>
<keyword evidence="3" id="KW-1185">Reference proteome</keyword>
<keyword evidence="1" id="KW-1133">Transmembrane helix</keyword>
<protein>
    <submittedName>
        <fullName evidence="2">Uncharacterized protein</fullName>
    </submittedName>
</protein>
<reference evidence="2 3" key="1">
    <citation type="journal article" date="2009" name="Stand. Genomic Sci.">
        <title>Complete genome sequence of Pirellula staleyi type strain (ATCC 27377).</title>
        <authorList>
            <person name="Clum A."/>
            <person name="Tindall B.J."/>
            <person name="Sikorski J."/>
            <person name="Ivanova N."/>
            <person name="Mavrommatis K."/>
            <person name="Lucas S."/>
            <person name="Glavina del Rio T."/>
            <person name="Nolan M."/>
            <person name="Chen F."/>
            <person name="Tice H."/>
            <person name="Pitluck S."/>
            <person name="Cheng J.F."/>
            <person name="Chertkov O."/>
            <person name="Brettin T."/>
            <person name="Han C."/>
            <person name="Detter J.C."/>
            <person name="Kuske C."/>
            <person name="Bruce D."/>
            <person name="Goodwin L."/>
            <person name="Ovchinikova G."/>
            <person name="Pati A."/>
            <person name="Mikhailova N."/>
            <person name="Chen A."/>
            <person name="Palaniappan K."/>
            <person name="Land M."/>
            <person name="Hauser L."/>
            <person name="Chang Y.J."/>
            <person name="Jeffries C.D."/>
            <person name="Chain P."/>
            <person name="Rohde M."/>
            <person name="Goker M."/>
            <person name="Bristow J."/>
            <person name="Eisen J.A."/>
            <person name="Markowitz V."/>
            <person name="Hugenholtz P."/>
            <person name="Kyrpides N.C."/>
            <person name="Klenk H.P."/>
            <person name="Lapidus A."/>
        </authorList>
    </citation>
    <scope>NUCLEOTIDE SEQUENCE [LARGE SCALE GENOMIC DNA]</scope>
    <source>
        <strain evidence="3">ATCC 27377 / DSM 6068 / ICPB 4128</strain>
    </source>
</reference>
<dbReference type="Proteomes" id="UP000001887">
    <property type="component" value="Chromosome"/>
</dbReference>
<sequence>MSDLEHNPPNTIGCTWGVVLFGGGFMGGWFLASAIFYYYVGDVDLGPDRNLVLASLSVGYLSGLLCLMVGRRLLLKHAHPPRRAS</sequence>
<keyword evidence="1" id="KW-0472">Membrane</keyword>
<dbReference type="HOGENOM" id="CLU_2509837_0_0_0"/>
<accession>D2R9H4</accession>
<dbReference type="KEGG" id="psl:Psta_3060"/>